<dbReference type="AlphaFoldDB" id="A0A0P5RXF7"/>
<name>A0A0P5RXF7_9CRUS</name>
<reference evidence="1 2" key="1">
    <citation type="submission" date="2016-03" db="EMBL/GenBank/DDBJ databases">
        <title>EvidentialGene: Evidence-directed Construction of Genes on Genomes.</title>
        <authorList>
            <person name="Gilbert D.G."/>
            <person name="Choi J.-H."/>
            <person name="Mockaitis K."/>
            <person name="Colbourne J."/>
            <person name="Pfrender M."/>
        </authorList>
    </citation>
    <scope>NUCLEOTIDE SEQUENCE [LARGE SCALE GENOMIC DNA]</scope>
    <source>
        <strain evidence="1 2">Xinb3</strain>
        <tissue evidence="1">Complete organism</tissue>
    </source>
</reference>
<proteinExistence type="predicted"/>
<organism evidence="1 2">
    <name type="scientific">Daphnia magna</name>
    <dbReference type="NCBI Taxonomy" id="35525"/>
    <lineage>
        <taxon>Eukaryota</taxon>
        <taxon>Metazoa</taxon>
        <taxon>Ecdysozoa</taxon>
        <taxon>Arthropoda</taxon>
        <taxon>Crustacea</taxon>
        <taxon>Branchiopoda</taxon>
        <taxon>Diplostraca</taxon>
        <taxon>Cladocera</taxon>
        <taxon>Anomopoda</taxon>
        <taxon>Daphniidae</taxon>
        <taxon>Daphnia</taxon>
    </lineage>
</organism>
<evidence type="ECO:0000313" key="2">
    <source>
        <dbReference type="Proteomes" id="UP000076858"/>
    </source>
</evidence>
<dbReference type="Proteomes" id="UP000076858">
    <property type="component" value="Unassembled WGS sequence"/>
</dbReference>
<protein>
    <submittedName>
        <fullName evidence="1">Uncharacterized protein</fullName>
    </submittedName>
</protein>
<keyword evidence="2" id="KW-1185">Reference proteome</keyword>
<sequence>MDKEVSPAINSDSVNKKRKIGQSTETSISTSHFNNNSRIIPRAPRVIRDGKVAVIYQPHQGLGWYSEHRIETLLFDPEIVDMIENDVSGSKIYEYCYKMNYGWSVMDTICYGLSIKWVPVSEEFRIHDSDGRETVVMKSTDQWFKA</sequence>
<accession>A0A0P5RXF7</accession>
<dbReference type="EMBL" id="LRGB01000084">
    <property type="protein sequence ID" value="KZS21083.1"/>
    <property type="molecule type" value="Genomic_DNA"/>
</dbReference>
<evidence type="ECO:0000313" key="1">
    <source>
        <dbReference type="EMBL" id="KZS21083.1"/>
    </source>
</evidence>
<gene>
    <name evidence="1" type="ORF">APZ42_012256</name>
</gene>
<comment type="caution">
    <text evidence="1">The sequence shown here is derived from an EMBL/GenBank/DDBJ whole genome shotgun (WGS) entry which is preliminary data.</text>
</comment>